<keyword evidence="4" id="KW-1185">Reference proteome</keyword>
<dbReference type="InterPro" id="IPR026285">
    <property type="entry name" value="TenA_E"/>
</dbReference>
<evidence type="ECO:0000256" key="1">
    <source>
        <dbReference type="SAM" id="MobiDB-lite"/>
    </source>
</evidence>
<dbReference type="PANTHER" id="PTHR43198:SF2">
    <property type="entry name" value="SI:CH1073-67J19.1-RELATED"/>
    <property type="match status" value="1"/>
</dbReference>
<dbReference type="SUPFAM" id="SSF48613">
    <property type="entry name" value="Heme oxygenase-like"/>
    <property type="match status" value="1"/>
</dbReference>
<dbReference type="AlphaFoldDB" id="M1XPQ0"/>
<evidence type="ECO:0000259" key="2">
    <source>
        <dbReference type="Pfam" id="PF03070"/>
    </source>
</evidence>
<proteinExistence type="predicted"/>
<dbReference type="PIRSF" id="PIRSF003170">
    <property type="entry name" value="Pet18p"/>
    <property type="match status" value="1"/>
</dbReference>
<organism evidence="3 4">
    <name type="scientific">Natronomonas moolapensis (strain DSM 18674 / CECT 7526 / JCM 14361 / 8.8.11)</name>
    <dbReference type="NCBI Taxonomy" id="268739"/>
    <lineage>
        <taxon>Archaea</taxon>
        <taxon>Methanobacteriati</taxon>
        <taxon>Methanobacteriota</taxon>
        <taxon>Stenosarchaea group</taxon>
        <taxon>Halobacteria</taxon>
        <taxon>Halobacteriales</taxon>
        <taxon>Natronomonadaceae</taxon>
        <taxon>Natronomonas</taxon>
    </lineage>
</organism>
<dbReference type="STRING" id="268739.Nmlp_1839"/>
<keyword evidence="3" id="KW-0378">Hydrolase</keyword>
<dbReference type="Proteomes" id="UP000011867">
    <property type="component" value="Chromosome"/>
</dbReference>
<dbReference type="GO" id="GO:0050334">
    <property type="term" value="F:thiaminase activity"/>
    <property type="evidence" value="ECO:0007669"/>
    <property type="project" value="UniProtKB-EC"/>
</dbReference>
<dbReference type="InterPro" id="IPR050967">
    <property type="entry name" value="Thiamine_Salvage_TenA"/>
</dbReference>
<evidence type="ECO:0000313" key="3">
    <source>
        <dbReference type="EMBL" id="CCQ36027.1"/>
    </source>
</evidence>
<gene>
    <name evidence="3" type="primary">tenA1</name>
    <name evidence="3" type="ordered locus">Nmlp_1839</name>
</gene>
<feature type="region of interest" description="Disordered" evidence="1">
    <location>
        <begin position="235"/>
        <end position="266"/>
    </location>
</feature>
<name>M1XPQ0_NATM8</name>
<dbReference type="RefSeq" id="WP_015408854.1">
    <property type="nucleotide sequence ID" value="NC_020388.1"/>
</dbReference>
<sequence length="266" mass="28771">MNTPDGTDADRPETSRFTDHLRACSEPAFSEAVEHPFVAGLGAGRLDPDAFASYLVQDYAFLDALVGTFGFAVGEAPGIAAKRPLIEFLDVVTDAENDYFERSFEALGVPADRYADPERTDTTEAFADLLGRAARQGGYAETLAVLVPAEWIYESWALAAVEAHADPHTDPPSDGADLPFYYAEWIDLHATDEFRSFVGWLRAQLDSVGPELSSPRRRRVERLFSRTVELEVEFFETHSPGEGSGSGSGDGSTGDASHAGAGTEDV</sequence>
<dbReference type="HOGENOM" id="CLU_077537_0_1_2"/>
<dbReference type="CDD" id="cd19358">
    <property type="entry name" value="TenA_E_Spr0628-like"/>
    <property type="match status" value="1"/>
</dbReference>
<dbReference type="InterPro" id="IPR004305">
    <property type="entry name" value="Thiaminase-2/PQQC"/>
</dbReference>
<dbReference type="GO" id="GO:0005829">
    <property type="term" value="C:cytosol"/>
    <property type="evidence" value="ECO:0007669"/>
    <property type="project" value="TreeGrafter"/>
</dbReference>
<protein>
    <submittedName>
        <fullName evidence="3">Aminopyrimidine aminohydrolase</fullName>
        <ecNumber evidence="3">3.5.99.2</ecNumber>
    </submittedName>
</protein>
<feature type="compositionally biased region" description="Gly residues" evidence="1">
    <location>
        <begin position="242"/>
        <end position="252"/>
    </location>
</feature>
<reference evidence="3 4" key="1">
    <citation type="journal article" date="2013" name="Genome Announc.">
        <title>Genome of the haloarchaeon Natronomonas moolapensis, a neutrophilic member of a previously haloalkaliphilic genus.</title>
        <authorList>
            <person name="Dyall-Smith M.L."/>
            <person name="Pfeiffer F."/>
            <person name="Oberwinkler T."/>
            <person name="Klee K."/>
            <person name="Rampp M."/>
            <person name="Palm P."/>
            <person name="Gross K."/>
            <person name="Schuster S.C."/>
            <person name="Oesterhelt D."/>
        </authorList>
    </citation>
    <scope>NUCLEOTIDE SEQUENCE [LARGE SCALE GENOMIC DNA]</scope>
    <source>
        <strain evidence="4">DSM 18674 / JCM 14361 / 8.8.11</strain>
    </source>
</reference>
<dbReference type="EMBL" id="HF582854">
    <property type="protein sequence ID" value="CCQ36027.1"/>
    <property type="molecule type" value="Genomic_DNA"/>
</dbReference>
<accession>M1XPQ0</accession>
<feature type="compositionally biased region" description="Low complexity" evidence="1">
    <location>
        <begin position="253"/>
        <end position="266"/>
    </location>
</feature>
<dbReference type="KEGG" id="nmo:Nmlp_1839"/>
<dbReference type="InterPro" id="IPR016084">
    <property type="entry name" value="Haem_Oase-like_multi-hlx"/>
</dbReference>
<dbReference type="GeneID" id="14650934"/>
<dbReference type="OrthoDB" id="196770at2157"/>
<dbReference type="PANTHER" id="PTHR43198">
    <property type="entry name" value="BIFUNCTIONAL TH2 PROTEIN"/>
    <property type="match status" value="1"/>
</dbReference>
<dbReference type="eggNOG" id="arCOG01128">
    <property type="taxonomic scope" value="Archaea"/>
</dbReference>
<dbReference type="Gene3D" id="1.20.910.10">
    <property type="entry name" value="Heme oxygenase-like"/>
    <property type="match status" value="1"/>
</dbReference>
<feature type="domain" description="Thiaminase-2/PQQC" evidence="2">
    <location>
        <begin position="29"/>
        <end position="235"/>
    </location>
</feature>
<dbReference type="EC" id="3.5.99.2" evidence="3"/>
<evidence type="ECO:0000313" key="4">
    <source>
        <dbReference type="Proteomes" id="UP000011867"/>
    </source>
</evidence>
<dbReference type="Pfam" id="PF03070">
    <property type="entry name" value="TENA_THI-4"/>
    <property type="match status" value="1"/>
</dbReference>